<dbReference type="KEGG" id="bdi:106866500"/>
<reference evidence="3" key="2">
    <citation type="submission" date="2017-06" db="EMBL/GenBank/DDBJ databases">
        <title>WGS assembly of Brachypodium distachyon.</title>
        <authorList>
            <consortium name="The International Brachypodium Initiative"/>
            <person name="Lucas S."/>
            <person name="Harmon-Smith M."/>
            <person name="Lail K."/>
            <person name="Tice H."/>
            <person name="Grimwood J."/>
            <person name="Bruce D."/>
            <person name="Barry K."/>
            <person name="Shu S."/>
            <person name="Lindquist E."/>
            <person name="Wang M."/>
            <person name="Pitluck S."/>
            <person name="Vogel J.P."/>
            <person name="Garvin D.F."/>
            <person name="Mockler T.C."/>
            <person name="Schmutz J."/>
            <person name="Rokhsar D."/>
            <person name="Bevan M.W."/>
        </authorList>
    </citation>
    <scope>NUCLEOTIDE SEQUENCE</scope>
    <source>
        <strain evidence="3">Bd21</strain>
    </source>
</reference>
<gene>
    <name evidence="4" type="primary">LOC106866500</name>
    <name evidence="3" type="ORF">BRADI_3g39695v3</name>
</gene>
<dbReference type="RefSeq" id="XP_014756245.1">
    <property type="nucleotide sequence ID" value="XM_014900759.2"/>
</dbReference>
<dbReference type="EnsemblPlants" id="PNT68375">
    <property type="protein sequence ID" value="PNT68375"/>
    <property type="gene ID" value="BRADI_3g39695v3"/>
</dbReference>
<dbReference type="Proteomes" id="UP000008810">
    <property type="component" value="Chromosome 3"/>
</dbReference>
<evidence type="ECO:0000313" key="5">
    <source>
        <dbReference type="Proteomes" id="UP000008810"/>
    </source>
</evidence>
<proteinExistence type="predicted"/>
<feature type="chain" id="PRO_5044576600" evidence="2">
    <location>
        <begin position="20"/>
        <end position="203"/>
    </location>
</feature>
<evidence type="ECO:0000256" key="1">
    <source>
        <dbReference type="SAM" id="MobiDB-lite"/>
    </source>
</evidence>
<dbReference type="GeneID" id="106866500"/>
<reference evidence="3 4" key="1">
    <citation type="journal article" date="2010" name="Nature">
        <title>Genome sequencing and analysis of the model grass Brachypodium distachyon.</title>
        <authorList>
            <consortium name="International Brachypodium Initiative"/>
        </authorList>
    </citation>
    <scope>NUCLEOTIDE SEQUENCE [LARGE SCALE GENOMIC DNA]</scope>
    <source>
        <strain evidence="3">Bd21</strain>
        <strain evidence="4">cv. Bd21</strain>
    </source>
</reference>
<evidence type="ECO:0000256" key="2">
    <source>
        <dbReference type="SAM" id="SignalP"/>
    </source>
</evidence>
<sequence>MPTWPLSFVPLLLFHALLSDRLQPLSRTLLAGKPPPAADQQHICPTPLFGAHVGNPARARSLTAAMDGERRRRAAMDGERRRRAARRVEPQIRHTTGALLCSPRTTRLRHPSSRCAPSSSTPTGAPPLRAPPAPVPPPTPSRDLEVELLLVPGKYGPRLRGSRSSRRPWHEARSSPTRSCSSRCKRPSAAWTWPSTRRWISQG</sequence>
<keyword evidence="2" id="KW-0732">Signal</keyword>
<dbReference type="Gramene" id="PNT68375">
    <property type="protein sequence ID" value="PNT68375"/>
    <property type="gene ID" value="BRADI_3g39695v3"/>
</dbReference>
<organism evidence="3">
    <name type="scientific">Brachypodium distachyon</name>
    <name type="common">Purple false brome</name>
    <name type="synonym">Trachynia distachya</name>
    <dbReference type="NCBI Taxonomy" id="15368"/>
    <lineage>
        <taxon>Eukaryota</taxon>
        <taxon>Viridiplantae</taxon>
        <taxon>Streptophyta</taxon>
        <taxon>Embryophyta</taxon>
        <taxon>Tracheophyta</taxon>
        <taxon>Spermatophyta</taxon>
        <taxon>Magnoliopsida</taxon>
        <taxon>Liliopsida</taxon>
        <taxon>Poales</taxon>
        <taxon>Poaceae</taxon>
        <taxon>BOP clade</taxon>
        <taxon>Pooideae</taxon>
        <taxon>Stipodae</taxon>
        <taxon>Brachypodieae</taxon>
        <taxon>Brachypodium</taxon>
    </lineage>
</organism>
<accession>A0A2K2D282</accession>
<feature type="compositionally biased region" description="Pro residues" evidence="1">
    <location>
        <begin position="124"/>
        <end position="140"/>
    </location>
</feature>
<feature type="region of interest" description="Disordered" evidence="1">
    <location>
        <begin position="155"/>
        <end position="183"/>
    </location>
</feature>
<keyword evidence="5" id="KW-1185">Reference proteome</keyword>
<dbReference type="AlphaFoldDB" id="A0A2K2D282"/>
<evidence type="ECO:0000313" key="4">
    <source>
        <dbReference type="EnsemblPlants" id="PNT68375"/>
    </source>
</evidence>
<feature type="region of interest" description="Disordered" evidence="1">
    <location>
        <begin position="67"/>
        <end position="142"/>
    </location>
</feature>
<feature type="signal peptide" evidence="2">
    <location>
        <begin position="1"/>
        <end position="19"/>
    </location>
</feature>
<reference evidence="4" key="3">
    <citation type="submission" date="2018-08" db="UniProtKB">
        <authorList>
            <consortium name="EnsemblPlants"/>
        </authorList>
    </citation>
    <scope>IDENTIFICATION</scope>
    <source>
        <strain evidence="4">cv. Bd21</strain>
    </source>
</reference>
<evidence type="ECO:0000313" key="3">
    <source>
        <dbReference type="EMBL" id="PNT68375.1"/>
    </source>
</evidence>
<protein>
    <submittedName>
        <fullName evidence="3 4">Uncharacterized protein</fullName>
    </submittedName>
</protein>
<dbReference type="EMBL" id="CM000882">
    <property type="protein sequence ID" value="PNT68375.1"/>
    <property type="molecule type" value="Genomic_DNA"/>
</dbReference>
<name>A0A2K2D282_BRADI</name>
<feature type="compositionally biased region" description="Basic and acidic residues" evidence="1">
    <location>
        <begin position="67"/>
        <end position="92"/>
    </location>
</feature>